<dbReference type="AlphaFoldDB" id="A0AAW2DCA1"/>
<evidence type="ECO:0000313" key="3">
    <source>
        <dbReference type="Proteomes" id="UP001459277"/>
    </source>
</evidence>
<evidence type="ECO:0008006" key="4">
    <source>
        <dbReference type="Google" id="ProtNLM"/>
    </source>
</evidence>
<keyword evidence="3" id="KW-1185">Reference proteome</keyword>
<feature type="region of interest" description="Disordered" evidence="1">
    <location>
        <begin position="154"/>
        <end position="206"/>
    </location>
</feature>
<organism evidence="2 3">
    <name type="scientific">Lithocarpus litseifolius</name>
    <dbReference type="NCBI Taxonomy" id="425828"/>
    <lineage>
        <taxon>Eukaryota</taxon>
        <taxon>Viridiplantae</taxon>
        <taxon>Streptophyta</taxon>
        <taxon>Embryophyta</taxon>
        <taxon>Tracheophyta</taxon>
        <taxon>Spermatophyta</taxon>
        <taxon>Magnoliopsida</taxon>
        <taxon>eudicotyledons</taxon>
        <taxon>Gunneridae</taxon>
        <taxon>Pentapetalae</taxon>
        <taxon>rosids</taxon>
        <taxon>fabids</taxon>
        <taxon>Fagales</taxon>
        <taxon>Fagaceae</taxon>
        <taxon>Lithocarpus</taxon>
    </lineage>
</organism>
<gene>
    <name evidence="2" type="ORF">SO802_009737</name>
</gene>
<comment type="caution">
    <text evidence="2">The sequence shown here is derived from an EMBL/GenBank/DDBJ whole genome shotgun (WGS) entry which is preliminary data.</text>
</comment>
<protein>
    <recommendedName>
        <fullName evidence="4">CCHC-type domain-containing protein</fullName>
    </recommendedName>
</protein>
<sequence length="206" mass="23202">MNEMKDIDEGAYVWLKGHITIVRARHMFKSDGLSDTVLNKMCERFNSRKLKFRGKPIISTATEKYINGCYKISTYTVCYEPMIDPINGQHMWILIGLPPMQPSIKRRPLGRRKKKRVLEPNELKRAHSKGLGIAKRCESCGKLGHNKRSYKCEVGENSSLPGGLNQRQSRPKKTIDKAHADGSSGGMTINEPNPIRVPAGNNPTKN</sequence>
<name>A0AAW2DCA1_9ROSI</name>
<evidence type="ECO:0000313" key="2">
    <source>
        <dbReference type="EMBL" id="KAL0008235.1"/>
    </source>
</evidence>
<evidence type="ECO:0000256" key="1">
    <source>
        <dbReference type="SAM" id="MobiDB-lite"/>
    </source>
</evidence>
<proteinExistence type="predicted"/>
<dbReference type="EMBL" id="JAZDWU010000003">
    <property type="protein sequence ID" value="KAL0008235.1"/>
    <property type="molecule type" value="Genomic_DNA"/>
</dbReference>
<accession>A0AAW2DCA1</accession>
<feature type="compositionally biased region" description="Polar residues" evidence="1">
    <location>
        <begin position="156"/>
        <end position="168"/>
    </location>
</feature>
<reference evidence="2 3" key="1">
    <citation type="submission" date="2024-01" db="EMBL/GenBank/DDBJ databases">
        <title>A telomere-to-telomere, gap-free genome of sweet tea (Lithocarpus litseifolius).</title>
        <authorList>
            <person name="Zhou J."/>
        </authorList>
    </citation>
    <scope>NUCLEOTIDE SEQUENCE [LARGE SCALE GENOMIC DNA]</scope>
    <source>
        <strain evidence="2">Zhou-2022a</strain>
        <tissue evidence="2">Leaf</tissue>
    </source>
</reference>
<dbReference type="Proteomes" id="UP001459277">
    <property type="component" value="Unassembled WGS sequence"/>
</dbReference>